<reference evidence="1 2" key="2">
    <citation type="submission" date="2013-02" db="EMBL/GenBank/DDBJ databases">
        <title>The Genome Sequence of Plasmodium falciparum Tanzania (2000708).</title>
        <authorList>
            <consortium name="The Broad Institute Genome Sequencing Platform"/>
            <consortium name="The Broad Institute Genome Sequencing Center for Infectious Disease"/>
            <person name="Neafsey D."/>
            <person name="Cheeseman I."/>
            <person name="Volkman S."/>
            <person name="Adams J."/>
            <person name="Walker B."/>
            <person name="Young S.K."/>
            <person name="Zeng Q."/>
            <person name="Gargeya S."/>
            <person name="Fitzgerald M."/>
            <person name="Haas B."/>
            <person name="Abouelleil A."/>
            <person name="Alvarado L."/>
            <person name="Arachchi H.M."/>
            <person name="Berlin A.M."/>
            <person name="Chapman S.B."/>
            <person name="Dewar J."/>
            <person name="Goldberg J."/>
            <person name="Griggs A."/>
            <person name="Gujja S."/>
            <person name="Hansen M."/>
            <person name="Howarth C."/>
            <person name="Imamovic A."/>
            <person name="Larimer J."/>
            <person name="McCowan C."/>
            <person name="Murphy C."/>
            <person name="Neiman D."/>
            <person name="Pearson M."/>
            <person name="Priest M."/>
            <person name="Roberts A."/>
            <person name="Saif S."/>
            <person name="Shea T."/>
            <person name="Sisk P."/>
            <person name="Sykes S."/>
            <person name="Wortman J."/>
            <person name="Nusbaum C."/>
            <person name="Birren B."/>
        </authorList>
    </citation>
    <scope>NUCLEOTIDE SEQUENCE [LARGE SCALE GENOMIC DNA]</scope>
    <source>
        <strain evidence="2">Tanzania (2000708)</strain>
    </source>
</reference>
<evidence type="ECO:0000313" key="1">
    <source>
        <dbReference type="EMBL" id="ETW36148.1"/>
    </source>
</evidence>
<evidence type="ECO:0000313" key="2">
    <source>
        <dbReference type="Proteomes" id="UP000030708"/>
    </source>
</evidence>
<name>A0A024W6F6_PLAFA</name>
<reference evidence="1 2" key="1">
    <citation type="submission" date="2013-02" db="EMBL/GenBank/DDBJ databases">
        <title>The Genome Annotation of Plasmodium falciparum Tanzania (2000708).</title>
        <authorList>
            <consortium name="The Broad Institute Genome Sequencing Platform"/>
            <consortium name="The Broad Institute Genome Sequencing Center for Infectious Disease"/>
            <person name="Neafsey D."/>
            <person name="Hoffman S."/>
            <person name="Volkman S."/>
            <person name="Rosenthal P."/>
            <person name="Walker B."/>
            <person name="Young S.K."/>
            <person name="Zeng Q."/>
            <person name="Gargeya S."/>
            <person name="Fitzgerald M."/>
            <person name="Haas B."/>
            <person name="Abouelleil A."/>
            <person name="Allen A.W."/>
            <person name="Alvarado L."/>
            <person name="Arachchi H.M."/>
            <person name="Berlin A.M."/>
            <person name="Chapman S.B."/>
            <person name="Gainer-Dewar J."/>
            <person name="Goldberg J."/>
            <person name="Griggs A."/>
            <person name="Gujja S."/>
            <person name="Hansen M."/>
            <person name="Howarth C."/>
            <person name="Imamovic A."/>
            <person name="Ireland A."/>
            <person name="Larimer J."/>
            <person name="McCowan C."/>
            <person name="Murphy C."/>
            <person name="Pearson M."/>
            <person name="Poon T.W."/>
            <person name="Priest M."/>
            <person name="Roberts A."/>
            <person name="Saif S."/>
            <person name="Shea T."/>
            <person name="Sisk P."/>
            <person name="Sykes S."/>
            <person name="Wortman J."/>
            <person name="Nusbaum C."/>
            <person name="Birren B."/>
        </authorList>
    </citation>
    <scope>NUCLEOTIDE SEQUENCE [LARGE SCALE GENOMIC DNA]</scope>
    <source>
        <strain evidence="2">Tanzania (2000708)</strain>
    </source>
</reference>
<dbReference type="EMBL" id="KI926428">
    <property type="protein sequence ID" value="ETW36148.1"/>
    <property type="molecule type" value="Genomic_DNA"/>
</dbReference>
<sequence length="640" mass="76619">MFFNKYKKKFRNTKRKYCSSPEKNERPKKDTNIYSTNKTILKNVILKEYFKAILKKIYENFQKNIYFFEIFIYMDLIKLIDSLDISGHYMTKDFIQFTNYFNETCYNLLTEFFKNFKANEQRCEDFSDYLEIIINNRFFIIILIPLNTPIKTDCILNLTKSHKLENNFYNIFELINATLIYKDKKSFLYKSFYMRICECSNIYLPHQNVLVQINNLGHLNEKNYKEICKLCFTKEYEEITNKREFKNFYILKFSFNKTIDEYNNIDEYTNFEVLFQDIPEKNESFEIGSKYNLIVVSIPNNLPKNNTCLNNICKITKLALILISISNNFLKYLTLDTLTYDIYNKVNSNKWIRRPTKENNLARIRAPHCFFICLDEIIIIDIVKYCNYFCNIKLLNVKTDSFNILFTQKYDILVININNLNNSQINILVELMKNGLYKNKKKLFPITTTFWVYAIKSYIRNEHEFNTYIKDNLLARFDFLFELGFEKDEDIINEILQTADDDKEINADYYFDLNNKYPYLKKNNIYTFEFNELSDITKSIIQKYFNMASDLSTLTLYHIGISELLCISVSILLGKKECLIEHVVLGLFLYDKFVSSTKNKLTQFDKNILHNIFNTNHRDTIPFQKLMNYFSSYLNATMNL</sequence>
<dbReference type="Proteomes" id="UP000030708">
    <property type="component" value="Unassembled WGS sequence"/>
</dbReference>
<accession>A0A024W6F6</accession>
<dbReference type="AlphaFoldDB" id="A0A024W6F6"/>
<gene>
    <name evidence="1" type="ORF">PFTANZ_03137</name>
</gene>
<dbReference type="OrthoDB" id="375561at2759"/>
<organism evidence="1 2">
    <name type="scientific">Plasmodium falciparum Tanzania</name>
    <name type="common">2000708</name>
    <dbReference type="NCBI Taxonomy" id="1036725"/>
    <lineage>
        <taxon>Eukaryota</taxon>
        <taxon>Sar</taxon>
        <taxon>Alveolata</taxon>
        <taxon>Apicomplexa</taxon>
        <taxon>Aconoidasida</taxon>
        <taxon>Haemosporida</taxon>
        <taxon>Plasmodiidae</taxon>
        <taxon>Plasmodium</taxon>
        <taxon>Plasmodium (Laverania)</taxon>
    </lineage>
</organism>
<proteinExistence type="predicted"/>
<protein>
    <submittedName>
        <fullName evidence="1">Uncharacterized protein</fullName>
    </submittedName>
</protein>